<proteinExistence type="predicted"/>
<organism evidence="1 2">
    <name type="scientific">Pantoea stewartii</name>
    <dbReference type="NCBI Taxonomy" id="66269"/>
    <lineage>
        <taxon>Bacteria</taxon>
        <taxon>Pseudomonadati</taxon>
        <taxon>Pseudomonadota</taxon>
        <taxon>Gammaproteobacteria</taxon>
        <taxon>Enterobacterales</taxon>
        <taxon>Erwiniaceae</taxon>
        <taxon>Pantoea</taxon>
    </lineage>
</organism>
<dbReference type="EMBL" id="LDSI01000003">
    <property type="protein sequence ID" value="KTT00562.1"/>
    <property type="molecule type" value="Genomic_DNA"/>
</dbReference>
<gene>
    <name evidence="1" type="ORF">RSA13_02760</name>
</gene>
<dbReference type="AlphaFoldDB" id="A0AB34VIX8"/>
<evidence type="ECO:0000313" key="1">
    <source>
        <dbReference type="EMBL" id="KTT00562.1"/>
    </source>
</evidence>
<dbReference type="RefSeq" id="WP_058707960.1">
    <property type="nucleotide sequence ID" value="NZ_LDSI01000003.1"/>
</dbReference>
<evidence type="ECO:0000313" key="2">
    <source>
        <dbReference type="Proteomes" id="UP000072520"/>
    </source>
</evidence>
<name>A0AB34VIX8_9GAMM</name>
<reference evidence="1 2" key="1">
    <citation type="journal article" date="2016" name="Front. Microbiol.">
        <title>Genomic Resource of Rice Seed Associated Bacteria.</title>
        <authorList>
            <person name="Midha S."/>
            <person name="Bansal K."/>
            <person name="Sharma S."/>
            <person name="Kumar N."/>
            <person name="Patil P.P."/>
            <person name="Chaudhry V."/>
            <person name="Patil P.B."/>
        </authorList>
    </citation>
    <scope>NUCLEOTIDE SEQUENCE [LARGE SCALE GENOMIC DNA]</scope>
    <source>
        <strain evidence="1 2">RSA13</strain>
    </source>
</reference>
<comment type="caution">
    <text evidence="1">The sequence shown here is derived from an EMBL/GenBank/DDBJ whole genome shotgun (WGS) entry which is preliminary data.</text>
</comment>
<accession>A0AB34VIX8</accession>
<sequence length="154" mass="17501">MMCRRAERFLRSNGFPVTLGDGFRAWNNSGELPDAIGFRNGASCLIECKCSRADFLADRKKPFRIAPETGLGDWRFYLSEPGIVTVADLPPGWGLLYLRGRQILKVFGWPGNAHWLSEKPFKANKQAECDFLYSALRRSLDRIELPDTMHHVTP</sequence>
<protein>
    <submittedName>
        <fullName evidence="1">Uncharacterized protein</fullName>
    </submittedName>
</protein>
<dbReference type="Proteomes" id="UP000072520">
    <property type="component" value="Unassembled WGS sequence"/>
</dbReference>